<dbReference type="InterPro" id="IPR002209">
    <property type="entry name" value="Fibroblast_GF_fam"/>
</dbReference>
<accession>A0AAZ3NXW8</accession>
<dbReference type="SMART" id="SM00442">
    <property type="entry name" value="FGF"/>
    <property type="match status" value="1"/>
</dbReference>
<reference evidence="3" key="2">
    <citation type="submission" date="2025-08" db="UniProtKB">
        <authorList>
            <consortium name="Ensembl"/>
        </authorList>
    </citation>
    <scope>IDENTIFICATION</scope>
</reference>
<evidence type="ECO:0000256" key="2">
    <source>
        <dbReference type="RuleBase" id="RU049442"/>
    </source>
</evidence>
<dbReference type="Ensembl" id="ENSOTST00005131208.1">
    <property type="protein sequence ID" value="ENSOTSP00005108653.1"/>
    <property type="gene ID" value="ENSOTSG00005003871.2"/>
</dbReference>
<name>A0AAZ3NXW8_ONCTS</name>
<dbReference type="PROSITE" id="PS00247">
    <property type="entry name" value="HBGF_FGF"/>
    <property type="match status" value="1"/>
</dbReference>
<keyword evidence="4" id="KW-1185">Reference proteome</keyword>
<comment type="similarity">
    <text evidence="1 2">Belongs to the heparin-binding growth factors family.</text>
</comment>
<evidence type="ECO:0000313" key="3">
    <source>
        <dbReference type="Ensembl" id="ENSOTSP00005108653.1"/>
    </source>
</evidence>
<evidence type="ECO:0000313" key="4">
    <source>
        <dbReference type="Proteomes" id="UP000694402"/>
    </source>
</evidence>
<reference evidence="3" key="3">
    <citation type="submission" date="2025-09" db="UniProtKB">
        <authorList>
            <consortium name="Ensembl"/>
        </authorList>
    </citation>
    <scope>IDENTIFICATION</scope>
</reference>
<protein>
    <recommendedName>
        <fullName evidence="2">Fibroblast growth factor</fullName>
        <shortName evidence="2">FGF</shortName>
    </recommendedName>
</protein>
<dbReference type="PRINTS" id="PR00262">
    <property type="entry name" value="IL1HBGF"/>
</dbReference>
<reference evidence="4" key="1">
    <citation type="journal article" date="2018" name="PLoS ONE">
        <title>Chinook salmon (Oncorhynchus tshawytscha) genome and transcriptome.</title>
        <authorList>
            <person name="Christensen K.A."/>
            <person name="Leong J.S."/>
            <person name="Sakhrani D."/>
            <person name="Biagi C.A."/>
            <person name="Minkley D.R."/>
            <person name="Withler R.E."/>
            <person name="Rondeau E.B."/>
            <person name="Koop B.F."/>
            <person name="Devlin R.H."/>
        </authorList>
    </citation>
    <scope>NUCLEOTIDE SEQUENCE [LARGE SCALE GENOMIC DNA]</scope>
</reference>
<dbReference type="Gene3D" id="2.80.10.50">
    <property type="match status" value="1"/>
</dbReference>
<dbReference type="Pfam" id="PF00167">
    <property type="entry name" value="FGF"/>
    <property type="match status" value="1"/>
</dbReference>
<dbReference type="SUPFAM" id="SSF50353">
    <property type="entry name" value="Cytokine"/>
    <property type="match status" value="1"/>
</dbReference>
<organism evidence="3 4">
    <name type="scientific">Oncorhynchus tshawytscha</name>
    <name type="common">Chinook salmon</name>
    <name type="synonym">Salmo tshawytscha</name>
    <dbReference type="NCBI Taxonomy" id="74940"/>
    <lineage>
        <taxon>Eukaryota</taxon>
        <taxon>Metazoa</taxon>
        <taxon>Chordata</taxon>
        <taxon>Craniata</taxon>
        <taxon>Vertebrata</taxon>
        <taxon>Euteleostomi</taxon>
        <taxon>Actinopterygii</taxon>
        <taxon>Neopterygii</taxon>
        <taxon>Teleostei</taxon>
        <taxon>Protacanthopterygii</taxon>
        <taxon>Salmoniformes</taxon>
        <taxon>Salmonidae</taxon>
        <taxon>Salmoninae</taxon>
        <taxon>Oncorhynchus</taxon>
    </lineage>
</organism>
<dbReference type="InterPro" id="IPR008996">
    <property type="entry name" value="IL1/FGF"/>
</dbReference>
<dbReference type="Proteomes" id="UP000694402">
    <property type="component" value="Unassembled WGS sequence"/>
</dbReference>
<dbReference type="PRINTS" id="PR00263">
    <property type="entry name" value="HBGFFGF"/>
</dbReference>
<evidence type="ECO:0000256" key="1">
    <source>
        <dbReference type="ARBA" id="ARBA00007936"/>
    </source>
</evidence>
<proteinExistence type="inferred from homology"/>
<sequence>MGLSRVAEMKIKMLFRIAYRHICNGCRWWKKERTKVQRDILKVKAVSAGVVAIKGHETGRYLAMDKDGHLYGSKTLKDECYFLEKMEENHYNTYRSQKYQAKDWFLGLKRNGQPKAGQRTHIGQKAIYFLPRPVDNTTM</sequence>
<dbReference type="AlphaFoldDB" id="A0AAZ3NXW8"/>
<dbReference type="PANTHER" id="PTHR11486">
    <property type="entry name" value="FIBROBLAST GROWTH FACTOR"/>
    <property type="match status" value="1"/>
</dbReference>
<dbReference type="GO" id="GO:0008083">
    <property type="term" value="F:growth factor activity"/>
    <property type="evidence" value="ECO:0007669"/>
    <property type="project" value="InterPro"/>
</dbReference>
<dbReference type="GeneTree" id="ENSGT00940000165035"/>
<gene>
    <name evidence="3" type="primary">ZNF148</name>
</gene>